<dbReference type="SUPFAM" id="SSF52402">
    <property type="entry name" value="Adenine nucleotide alpha hydrolases-like"/>
    <property type="match status" value="1"/>
</dbReference>
<dbReference type="Gene3D" id="3.40.50.620">
    <property type="entry name" value="HUPs"/>
    <property type="match status" value="1"/>
</dbReference>
<protein>
    <submittedName>
        <fullName evidence="2">Putative phosphoadenosine phosphosulfate</fullName>
    </submittedName>
</protein>
<reference evidence="2" key="1">
    <citation type="submission" date="2020-03" db="EMBL/GenBank/DDBJ databases">
        <title>The deep terrestrial virosphere.</title>
        <authorList>
            <person name="Holmfeldt K."/>
            <person name="Nilsson E."/>
            <person name="Simone D."/>
            <person name="Lopez-Fernandez M."/>
            <person name="Wu X."/>
            <person name="de Brujin I."/>
            <person name="Lundin D."/>
            <person name="Andersson A."/>
            <person name="Bertilsson S."/>
            <person name="Dopson M."/>
        </authorList>
    </citation>
    <scope>NUCLEOTIDE SEQUENCE</scope>
    <source>
        <strain evidence="2">MM415B00826</strain>
    </source>
</reference>
<sequence>MGLEQLTLETGLNKVEVAIALLKAWEPQEGYYLAFSGGKDSVAIYDLAVKAGVKFDAHYCVSPIDPPQIYKFIKEYYLDVIWDYHAKGFWKLVEKKGLPMRQRRWCCQIIKEAGGEGRLVILGNRRAEGNIRRNQCYVEHSRKTKRVLSIDLSKYVKETVKTFIRPILDFDNSDIWQYIRENNLPYCSLYDDGFKRLGCVLCPFTREPEREMQYFPKITKLWLLACNRIVEATKARGYKTLTGNPVKNRFEAGQELFDWWIKRK</sequence>
<feature type="domain" description="Phosphoadenosine phosphosulphate reductase" evidence="1">
    <location>
        <begin position="32"/>
        <end position="203"/>
    </location>
</feature>
<dbReference type="GO" id="GO:0003824">
    <property type="term" value="F:catalytic activity"/>
    <property type="evidence" value="ECO:0007669"/>
    <property type="project" value="InterPro"/>
</dbReference>
<dbReference type="InterPro" id="IPR014729">
    <property type="entry name" value="Rossmann-like_a/b/a_fold"/>
</dbReference>
<organism evidence="2">
    <name type="scientific">viral metagenome</name>
    <dbReference type="NCBI Taxonomy" id="1070528"/>
    <lineage>
        <taxon>unclassified sequences</taxon>
        <taxon>metagenomes</taxon>
        <taxon>organismal metagenomes</taxon>
    </lineage>
</organism>
<accession>A0A6M3IYK4</accession>
<evidence type="ECO:0000313" key="2">
    <source>
        <dbReference type="EMBL" id="QJA62115.1"/>
    </source>
</evidence>
<proteinExistence type="predicted"/>
<dbReference type="Pfam" id="PF01507">
    <property type="entry name" value="PAPS_reduct"/>
    <property type="match status" value="1"/>
</dbReference>
<evidence type="ECO:0000259" key="1">
    <source>
        <dbReference type="Pfam" id="PF01507"/>
    </source>
</evidence>
<dbReference type="EMBL" id="MT141462">
    <property type="protein sequence ID" value="QJA62115.1"/>
    <property type="molecule type" value="Genomic_DNA"/>
</dbReference>
<dbReference type="InterPro" id="IPR002500">
    <property type="entry name" value="PAPS_reduct_dom"/>
</dbReference>
<dbReference type="PANTHER" id="PTHR43196:SF2">
    <property type="entry name" value="PHOSPHOADENOSINE PHOSPHOSULFATE REDUCTASE"/>
    <property type="match status" value="1"/>
</dbReference>
<dbReference type="PANTHER" id="PTHR43196">
    <property type="entry name" value="SULFATE ADENYLYLTRANSFERASE SUBUNIT 2"/>
    <property type="match status" value="1"/>
</dbReference>
<gene>
    <name evidence="2" type="ORF">MM415B00826_0026</name>
</gene>
<dbReference type="InterPro" id="IPR050128">
    <property type="entry name" value="Sulfate_adenylyltrnsfr_sub2"/>
</dbReference>
<name>A0A6M3IYK4_9ZZZZ</name>
<dbReference type="AlphaFoldDB" id="A0A6M3IYK4"/>